<keyword evidence="4" id="KW-1185">Reference proteome</keyword>
<dbReference type="InterPro" id="IPR042100">
    <property type="entry name" value="Bug_dom1"/>
</dbReference>
<dbReference type="STRING" id="1938817.SAMN06296008_106189"/>
<protein>
    <submittedName>
        <fullName evidence="3">Tripartite-type tricarboxylate transporter, receptor component TctC</fullName>
    </submittedName>
</protein>
<evidence type="ECO:0000313" key="4">
    <source>
        <dbReference type="Proteomes" id="UP000192708"/>
    </source>
</evidence>
<reference evidence="3 4" key="1">
    <citation type="submission" date="2017-04" db="EMBL/GenBank/DDBJ databases">
        <authorList>
            <person name="Afonso C.L."/>
            <person name="Miller P.J."/>
            <person name="Scott M.A."/>
            <person name="Spackman E."/>
            <person name="Goraichik I."/>
            <person name="Dimitrov K.M."/>
            <person name="Suarez D.L."/>
            <person name="Swayne D.E."/>
        </authorList>
    </citation>
    <scope>NUCLEOTIDE SEQUENCE [LARGE SCALE GENOMIC DNA]</scope>
    <source>
        <strain evidence="3 4">VK13</strain>
    </source>
</reference>
<keyword evidence="2" id="KW-0732">Signal</keyword>
<organism evidence="3 4">
    <name type="scientific">Polynucleobacter kasalickyi</name>
    <dbReference type="NCBI Taxonomy" id="1938817"/>
    <lineage>
        <taxon>Bacteria</taxon>
        <taxon>Pseudomonadati</taxon>
        <taxon>Pseudomonadota</taxon>
        <taxon>Betaproteobacteria</taxon>
        <taxon>Burkholderiales</taxon>
        <taxon>Burkholderiaceae</taxon>
        <taxon>Polynucleobacter</taxon>
    </lineage>
</organism>
<evidence type="ECO:0000256" key="2">
    <source>
        <dbReference type="SAM" id="SignalP"/>
    </source>
</evidence>
<evidence type="ECO:0000256" key="1">
    <source>
        <dbReference type="ARBA" id="ARBA00006987"/>
    </source>
</evidence>
<dbReference type="CDD" id="cd07012">
    <property type="entry name" value="PBP2_Bug_TTT"/>
    <property type="match status" value="1"/>
</dbReference>
<sequence>MMIRQLMLALLSFLSFATHYAFAEEPYPTRPINLIVPNPPGGSSDVNARILADSLTKILKQPVVVNFKPGVAGQIGNSYVAKSKPDGYNLLMGLSSIMVSPEAERVQGKTSLYEVDQLIPVGMISNDPMVMLVNANSPWNTLADVVKAAKVKPGSINYSSSGNFGPIHLSVVMFEQAAGINLVQVPFGGGGPSMMALLGSQVEITTAIPAVAMAQIQSGKVRAIAVSGPRRIKILPNIPTYRESGYDAEFNIWNGLFVPQGTPDSIVKVLRDAIREAATSGELESVMQQRGMIYEYLDQPEFKKFAKEDGDRMVKAVKLIGKLN</sequence>
<dbReference type="Gene3D" id="3.40.190.10">
    <property type="entry name" value="Periplasmic binding protein-like II"/>
    <property type="match status" value="1"/>
</dbReference>
<keyword evidence="3" id="KW-0675">Receptor</keyword>
<dbReference type="SUPFAM" id="SSF53850">
    <property type="entry name" value="Periplasmic binding protein-like II"/>
    <property type="match status" value="1"/>
</dbReference>
<evidence type="ECO:0000313" key="3">
    <source>
        <dbReference type="EMBL" id="SMC52849.1"/>
    </source>
</evidence>
<comment type="similarity">
    <text evidence="1">Belongs to the UPF0065 (bug) family.</text>
</comment>
<dbReference type="InterPro" id="IPR005064">
    <property type="entry name" value="BUG"/>
</dbReference>
<dbReference type="Pfam" id="PF03401">
    <property type="entry name" value="TctC"/>
    <property type="match status" value="1"/>
</dbReference>
<dbReference type="Gene3D" id="3.40.190.150">
    <property type="entry name" value="Bordetella uptake gene, domain 1"/>
    <property type="match status" value="1"/>
</dbReference>
<accession>A0A1W1ZWL9</accession>
<proteinExistence type="inferred from homology"/>
<name>A0A1W1ZWL9_9BURK</name>
<dbReference type="OrthoDB" id="9780943at2"/>
<dbReference type="PIRSF" id="PIRSF017082">
    <property type="entry name" value="YflP"/>
    <property type="match status" value="1"/>
</dbReference>
<dbReference type="RefSeq" id="WP_159460846.1">
    <property type="nucleotide sequence ID" value="NZ_FWXJ01000006.1"/>
</dbReference>
<dbReference type="EMBL" id="FWXJ01000006">
    <property type="protein sequence ID" value="SMC52849.1"/>
    <property type="molecule type" value="Genomic_DNA"/>
</dbReference>
<gene>
    <name evidence="3" type="ORF">SAMN06296008_106189</name>
</gene>
<feature type="chain" id="PRO_5012958354" evidence="2">
    <location>
        <begin position="24"/>
        <end position="324"/>
    </location>
</feature>
<dbReference type="PANTHER" id="PTHR42928">
    <property type="entry name" value="TRICARBOXYLATE-BINDING PROTEIN"/>
    <property type="match status" value="1"/>
</dbReference>
<dbReference type="AlphaFoldDB" id="A0A1W1ZWL9"/>
<feature type="signal peptide" evidence="2">
    <location>
        <begin position="1"/>
        <end position="23"/>
    </location>
</feature>
<dbReference type="Proteomes" id="UP000192708">
    <property type="component" value="Unassembled WGS sequence"/>
</dbReference>
<dbReference type="PANTHER" id="PTHR42928:SF5">
    <property type="entry name" value="BLR1237 PROTEIN"/>
    <property type="match status" value="1"/>
</dbReference>